<organism evidence="2 3">
    <name type="scientific">Albidovulum litorale</name>
    <dbReference type="NCBI Taxonomy" id="2984134"/>
    <lineage>
        <taxon>Bacteria</taxon>
        <taxon>Pseudomonadati</taxon>
        <taxon>Pseudomonadota</taxon>
        <taxon>Alphaproteobacteria</taxon>
        <taxon>Rhodobacterales</taxon>
        <taxon>Paracoccaceae</taxon>
        <taxon>Albidovulum</taxon>
    </lineage>
</organism>
<keyword evidence="1" id="KW-1133">Transmembrane helix</keyword>
<feature type="transmembrane region" description="Helical" evidence="1">
    <location>
        <begin position="47"/>
        <end position="64"/>
    </location>
</feature>
<accession>A0ABT2ZNL8</accession>
<name>A0ABT2ZNL8_9RHOB</name>
<evidence type="ECO:0000256" key="1">
    <source>
        <dbReference type="SAM" id="Phobius"/>
    </source>
</evidence>
<gene>
    <name evidence="2" type="ORF">OEZ71_10540</name>
</gene>
<keyword evidence="1" id="KW-0812">Transmembrane</keyword>
<dbReference type="RefSeq" id="WP_263739905.1">
    <property type="nucleotide sequence ID" value="NZ_JAOWKZ010000002.1"/>
</dbReference>
<dbReference type="Proteomes" id="UP001652564">
    <property type="component" value="Unassembled WGS sequence"/>
</dbReference>
<proteinExistence type="predicted"/>
<feature type="transmembrane region" description="Helical" evidence="1">
    <location>
        <begin position="108"/>
        <end position="129"/>
    </location>
</feature>
<sequence length="130" mass="13706">MELISVIVAGAAAYAFGAFWYMKWAKQWIAASGIAVDPDGKPANKSVAPFVIAGIAMLIVTGMMRHVFGMAGIETIGAGLVAGFGMGAFITLPWIVTNYAYSDRPKELTLIDGGYAVFGCTIIGTVLSFF</sequence>
<evidence type="ECO:0000313" key="2">
    <source>
        <dbReference type="EMBL" id="MCV2872730.1"/>
    </source>
</evidence>
<dbReference type="EMBL" id="JAOWKZ010000002">
    <property type="protein sequence ID" value="MCV2872730.1"/>
    <property type="molecule type" value="Genomic_DNA"/>
</dbReference>
<feature type="transmembrane region" description="Helical" evidence="1">
    <location>
        <begin position="76"/>
        <end position="96"/>
    </location>
</feature>
<protein>
    <submittedName>
        <fullName evidence="2">DUF1761 domain-containing protein</fullName>
    </submittedName>
</protein>
<keyword evidence="1" id="KW-0472">Membrane</keyword>
<comment type="caution">
    <text evidence="2">The sequence shown here is derived from an EMBL/GenBank/DDBJ whole genome shotgun (WGS) entry which is preliminary data.</text>
</comment>
<dbReference type="InterPro" id="IPR013879">
    <property type="entry name" value="DUF1761"/>
</dbReference>
<dbReference type="Pfam" id="PF08570">
    <property type="entry name" value="DUF1761"/>
    <property type="match status" value="1"/>
</dbReference>
<reference evidence="2 3" key="1">
    <citation type="submission" date="2022-10" db="EMBL/GenBank/DDBJ databases">
        <title>Defluviimonas sp. nov., isolated from ocean surface sediments.</title>
        <authorList>
            <person name="He W."/>
            <person name="Wang L."/>
            <person name="Zhang D.-F."/>
        </authorList>
    </citation>
    <scope>NUCLEOTIDE SEQUENCE [LARGE SCALE GENOMIC DNA]</scope>
    <source>
        <strain evidence="2 3">WL0050</strain>
    </source>
</reference>
<evidence type="ECO:0000313" key="3">
    <source>
        <dbReference type="Proteomes" id="UP001652564"/>
    </source>
</evidence>
<keyword evidence="3" id="KW-1185">Reference proteome</keyword>